<comment type="caution">
    <text evidence="12">The sequence shown here is derived from an EMBL/GenBank/DDBJ whole genome shotgun (WGS) entry which is preliminary data.</text>
</comment>
<name>A0ABD3UHD0_SINWO</name>
<keyword evidence="13" id="KW-1185">Reference proteome</keyword>
<dbReference type="SUPFAM" id="SSF81321">
    <property type="entry name" value="Family A G protein-coupled receptor-like"/>
    <property type="match status" value="1"/>
</dbReference>
<feature type="transmembrane region" description="Helical" evidence="10">
    <location>
        <begin position="50"/>
        <end position="73"/>
    </location>
</feature>
<keyword evidence="6" id="KW-1015">Disulfide bond</keyword>
<evidence type="ECO:0000256" key="7">
    <source>
        <dbReference type="ARBA" id="ARBA00023170"/>
    </source>
</evidence>
<dbReference type="FunFam" id="1.20.1070.10:FF:000219">
    <property type="entry name" value="Opsin 5-like 2"/>
    <property type="match status" value="1"/>
</dbReference>
<dbReference type="InterPro" id="IPR017452">
    <property type="entry name" value="GPCR_Rhodpsn_7TM"/>
</dbReference>
<evidence type="ECO:0000256" key="5">
    <source>
        <dbReference type="ARBA" id="ARBA00023136"/>
    </source>
</evidence>
<evidence type="ECO:0000259" key="11">
    <source>
        <dbReference type="PROSITE" id="PS50262"/>
    </source>
</evidence>
<feature type="transmembrane region" description="Helical" evidence="10">
    <location>
        <begin position="206"/>
        <end position="229"/>
    </location>
</feature>
<dbReference type="AlphaFoldDB" id="A0ABD3UHD0"/>
<dbReference type="PRINTS" id="PR01244">
    <property type="entry name" value="PEROPSIN"/>
</dbReference>
<evidence type="ECO:0000256" key="10">
    <source>
        <dbReference type="SAM" id="Phobius"/>
    </source>
</evidence>
<dbReference type="Pfam" id="PF00001">
    <property type="entry name" value="7tm_1"/>
    <property type="match status" value="1"/>
</dbReference>
<sequence length="343" mass="39187">MTTSDLALRLDSSLLLVLETSSQAIVRTTTRSTGEDKFISKLEQWEDSIIGAYLFIIGLLAVGLNGFALYIFYRKRSILTSNDYYILNLVVSDIILPCVAYPLSITSAFQHVWAFGNYGCTFYGFLGFYFGLVSITTLTTMSIVRYIHICKPHIDILKMETTRLIIVGTYVYSFIWAIIPVTGWGGYSVEPHGISCTLQWHNNQSYITLVAIFCIFLPSSIIVSCYGLIVKQYRQMKCRIRKWQPRSAKKTRAQKNYMIKMTFTMCCVFLTVWMPYAVVSMWTAYGRVSIIPIRLVVPSLLLAKCSIVINPIVYFILNKRFQPFFLEFANTFNKTSSVQVSVH</sequence>
<dbReference type="EMBL" id="JBJQND010000016">
    <property type="protein sequence ID" value="KAL3847642.1"/>
    <property type="molecule type" value="Genomic_DNA"/>
</dbReference>
<comment type="subcellular location">
    <subcellularLocation>
        <location evidence="1">Membrane</location>
        <topology evidence="1">Multi-pass membrane protein</topology>
    </subcellularLocation>
</comment>
<feature type="transmembrane region" description="Helical" evidence="10">
    <location>
        <begin position="296"/>
        <end position="317"/>
    </location>
</feature>
<protein>
    <recommendedName>
        <fullName evidence="11">G-protein coupled receptors family 1 profile domain-containing protein</fullName>
    </recommendedName>
</protein>
<dbReference type="InterPro" id="IPR000276">
    <property type="entry name" value="GPCR_Rhodpsn"/>
</dbReference>
<organism evidence="12 13">
    <name type="scientific">Sinanodonta woodiana</name>
    <name type="common">Chinese pond mussel</name>
    <name type="synonym">Anodonta woodiana</name>
    <dbReference type="NCBI Taxonomy" id="1069815"/>
    <lineage>
        <taxon>Eukaryota</taxon>
        <taxon>Metazoa</taxon>
        <taxon>Spiralia</taxon>
        <taxon>Lophotrochozoa</taxon>
        <taxon>Mollusca</taxon>
        <taxon>Bivalvia</taxon>
        <taxon>Autobranchia</taxon>
        <taxon>Heteroconchia</taxon>
        <taxon>Palaeoheterodonta</taxon>
        <taxon>Unionida</taxon>
        <taxon>Unionoidea</taxon>
        <taxon>Unionidae</taxon>
        <taxon>Unioninae</taxon>
        <taxon>Sinanodonta</taxon>
    </lineage>
</organism>
<dbReference type="Gene3D" id="1.20.1070.10">
    <property type="entry name" value="Rhodopsin 7-helix transmembrane proteins"/>
    <property type="match status" value="1"/>
</dbReference>
<keyword evidence="7" id="KW-0675">Receptor</keyword>
<evidence type="ECO:0000256" key="9">
    <source>
        <dbReference type="ARBA" id="ARBA00023224"/>
    </source>
</evidence>
<feature type="transmembrane region" description="Helical" evidence="10">
    <location>
        <begin position="164"/>
        <end position="186"/>
    </location>
</feature>
<feature type="transmembrane region" description="Helical" evidence="10">
    <location>
        <begin position="85"/>
        <end position="103"/>
    </location>
</feature>
<dbReference type="GO" id="GO:0016020">
    <property type="term" value="C:membrane"/>
    <property type="evidence" value="ECO:0007669"/>
    <property type="project" value="UniProtKB-SubCell"/>
</dbReference>
<accession>A0ABD3UHD0</accession>
<proteinExistence type="predicted"/>
<evidence type="ECO:0000256" key="1">
    <source>
        <dbReference type="ARBA" id="ARBA00004141"/>
    </source>
</evidence>
<keyword evidence="4" id="KW-0297">G-protein coupled receptor</keyword>
<dbReference type="PRINTS" id="PR00237">
    <property type="entry name" value="GPCRRHODOPSN"/>
</dbReference>
<evidence type="ECO:0000256" key="3">
    <source>
        <dbReference type="ARBA" id="ARBA00022989"/>
    </source>
</evidence>
<feature type="transmembrane region" description="Helical" evidence="10">
    <location>
        <begin position="123"/>
        <end position="144"/>
    </location>
</feature>
<dbReference type="PROSITE" id="PS50262">
    <property type="entry name" value="G_PROTEIN_RECEP_F1_2"/>
    <property type="match status" value="1"/>
</dbReference>
<dbReference type="InterPro" id="IPR002962">
    <property type="entry name" value="Peropsin"/>
</dbReference>
<evidence type="ECO:0000256" key="8">
    <source>
        <dbReference type="ARBA" id="ARBA00023180"/>
    </source>
</evidence>
<evidence type="ECO:0000313" key="13">
    <source>
        <dbReference type="Proteomes" id="UP001634394"/>
    </source>
</evidence>
<feature type="transmembrane region" description="Helical" evidence="10">
    <location>
        <begin position="257"/>
        <end position="276"/>
    </location>
</feature>
<keyword evidence="3 10" id="KW-1133">Transmembrane helix</keyword>
<reference evidence="12 13" key="1">
    <citation type="submission" date="2024-11" db="EMBL/GenBank/DDBJ databases">
        <title>Chromosome-level genome assembly of the freshwater bivalve Anodonta woodiana.</title>
        <authorList>
            <person name="Chen X."/>
        </authorList>
    </citation>
    <scope>NUCLEOTIDE SEQUENCE [LARGE SCALE GENOMIC DNA]</scope>
    <source>
        <strain evidence="12">MN2024</strain>
        <tissue evidence="12">Gills</tissue>
    </source>
</reference>
<dbReference type="GO" id="GO:0004930">
    <property type="term" value="F:G protein-coupled receptor activity"/>
    <property type="evidence" value="ECO:0007669"/>
    <property type="project" value="UniProtKB-KW"/>
</dbReference>
<evidence type="ECO:0000256" key="6">
    <source>
        <dbReference type="ARBA" id="ARBA00023157"/>
    </source>
</evidence>
<keyword evidence="5 10" id="KW-0472">Membrane</keyword>
<keyword evidence="9" id="KW-0807">Transducer</keyword>
<dbReference type="InterPro" id="IPR050125">
    <property type="entry name" value="GPCR_opsins"/>
</dbReference>
<keyword evidence="2 10" id="KW-0812">Transmembrane</keyword>
<feature type="domain" description="G-protein coupled receptors family 1 profile" evidence="11">
    <location>
        <begin position="64"/>
        <end position="314"/>
    </location>
</feature>
<gene>
    <name evidence="12" type="ORF">ACJMK2_018544</name>
</gene>
<evidence type="ECO:0000256" key="2">
    <source>
        <dbReference type="ARBA" id="ARBA00022692"/>
    </source>
</evidence>
<evidence type="ECO:0000313" key="12">
    <source>
        <dbReference type="EMBL" id="KAL3847642.1"/>
    </source>
</evidence>
<dbReference type="PANTHER" id="PTHR24240">
    <property type="entry name" value="OPSIN"/>
    <property type="match status" value="1"/>
</dbReference>
<dbReference type="Proteomes" id="UP001634394">
    <property type="component" value="Unassembled WGS sequence"/>
</dbReference>
<evidence type="ECO:0000256" key="4">
    <source>
        <dbReference type="ARBA" id="ARBA00023040"/>
    </source>
</evidence>
<keyword evidence="8" id="KW-0325">Glycoprotein</keyword>